<dbReference type="InterPro" id="IPR029058">
    <property type="entry name" value="AB_hydrolase_fold"/>
</dbReference>
<comment type="similarity">
    <text evidence="1">Belongs to the peptidase S10 family.</text>
</comment>
<dbReference type="InterPro" id="IPR001563">
    <property type="entry name" value="Peptidase_S10"/>
</dbReference>
<evidence type="ECO:0000256" key="1">
    <source>
        <dbReference type="ARBA" id="ARBA00009431"/>
    </source>
</evidence>
<dbReference type="EMBL" id="QGKV02000546">
    <property type="protein sequence ID" value="KAF3583182.1"/>
    <property type="molecule type" value="Genomic_DNA"/>
</dbReference>
<reference evidence="2 3" key="1">
    <citation type="journal article" date="2020" name="BMC Genomics">
        <title>Intraspecific diversification of the crop wild relative Brassica cretica Lam. using demographic model selection.</title>
        <authorList>
            <person name="Kioukis A."/>
            <person name="Michalopoulou V.A."/>
            <person name="Briers L."/>
            <person name="Pirintsos S."/>
            <person name="Studholme D.J."/>
            <person name="Pavlidis P."/>
            <person name="Sarris P.F."/>
        </authorList>
    </citation>
    <scope>NUCLEOTIDE SEQUENCE [LARGE SCALE GENOMIC DNA]</scope>
    <source>
        <strain evidence="3">cv. PFS-1207/04</strain>
    </source>
</reference>
<organism evidence="2 3">
    <name type="scientific">Brassica cretica</name>
    <name type="common">Mustard</name>
    <dbReference type="NCBI Taxonomy" id="69181"/>
    <lineage>
        <taxon>Eukaryota</taxon>
        <taxon>Viridiplantae</taxon>
        <taxon>Streptophyta</taxon>
        <taxon>Embryophyta</taxon>
        <taxon>Tracheophyta</taxon>
        <taxon>Spermatophyta</taxon>
        <taxon>Magnoliopsida</taxon>
        <taxon>eudicotyledons</taxon>
        <taxon>Gunneridae</taxon>
        <taxon>Pentapetalae</taxon>
        <taxon>rosids</taxon>
        <taxon>malvids</taxon>
        <taxon>Brassicales</taxon>
        <taxon>Brassicaceae</taxon>
        <taxon>Brassiceae</taxon>
        <taxon>Brassica</taxon>
    </lineage>
</organism>
<comment type="caution">
    <text evidence="2">The sequence shown here is derived from an EMBL/GenBank/DDBJ whole genome shotgun (WGS) entry which is preliminary data.</text>
</comment>
<accession>A0ABQ7E056</accession>
<keyword evidence="3" id="KW-1185">Reference proteome</keyword>
<dbReference type="Gene3D" id="3.40.50.1820">
    <property type="entry name" value="alpha/beta hydrolase"/>
    <property type="match status" value="1"/>
</dbReference>
<dbReference type="Pfam" id="PF00450">
    <property type="entry name" value="Peptidase_S10"/>
    <property type="match status" value="1"/>
</dbReference>
<evidence type="ECO:0000313" key="2">
    <source>
        <dbReference type="EMBL" id="KAF3583182.1"/>
    </source>
</evidence>
<proteinExistence type="inferred from homology"/>
<dbReference type="Proteomes" id="UP000266723">
    <property type="component" value="Unassembled WGS sequence"/>
</dbReference>
<name>A0ABQ7E056_BRACR</name>
<protein>
    <submittedName>
        <fullName evidence="2">Uncharacterized protein</fullName>
    </submittedName>
</protein>
<dbReference type="SUPFAM" id="SSF53474">
    <property type="entry name" value="alpha/beta-Hydrolases"/>
    <property type="match status" value="1"/>
</dbReference>
<sequence length="232" mass="26739">MMAAQFKAFLDATGGLWRTQSLAEGDKDRVCFFLSASTPVHRAFDSRKQWFPNTCFDGLRLRETVAILALLLPALRSSAASLLCPPVEEMDSYLTHISLIVGQSSAWWVTRSWFLHQWVFLPLFNKLPVNKKDMIAHTNIETWLPWQYYLYYLIESWANNERVREALHVQKGTKGHWKRCNRTIPYSPDIICNRTYHMNNSIRGYRSLIYSAFPSNSSLDQIPQSLMSGGLG</sequence>
<evidence type="ECO:0000313" key="3">
    <source>
        <dbReference type="Proteomes" id="UP000266723"/>
    </source>
</evidence>
<gene>
    <name evidence="2" type="ORF">DY000_02064403</name>
</gene>